<evidence type="ECO:0000313" key="9">
    <source>
        <dbReference type="EMBL" id="CAE0267999.1"/>
    </source>
</evidence>
<dbReference type="GO" id="GO:0005634">
    <property type="term" value="C:nucleus"/>
    <property type="evidence" value="ECO:0007669"/>
    <property type="project" value="UniProtKB-SubCell"/>
</dbReference>
<dbReference type="PANTHER" id="PTHR48287">
    <property type="entry name" value="ARM REPEAT SUPERFAMILY PROTEIN"/>
    <property type="match status" value="1"/>
</dbReference>
<evidence type="ECO:0000256" key="2">
    <source>
        <dbReference type="ARBA" id="ARBA00007690"/>
    </source>
</evidence>
<name>A0A7S3GJ72_9EUKA</name>
<feature type="domain" description="RRP12 HEAT" evidence="5">
    <location>
        <begin position="365"/>
        <end position="653"/>
    </location>
</feature>
<dbReference type="InterPro" id="IPR016024">
    <property type="entry name" value="ARM-type_fold"/>
</dbReference>
<evidence type="ECO:0000256" key="3">
    <source>
        <dbReference type="ARBA" id="ARBA00023242"/>
    </source>
</evidence>
<protein>
    <recommendedName>
        <fullName evidence="11">Ribosomal RNA-processing protein 12-like conserved domain-containing protein</fullName>
    </recommendedName>
</protein>
<evidence type="ECO:0000256" key="4">
    <source>
        <dbReference type="SAM" id="MobiDB-lite"/>
    </source>
</evidence>
<dbReference type="PANTHER" id="PTHR48287:SF1">
    <property type="entry name" value="ARM REPEAT SUPERFAMILY PROTEIN"/>
    <property type="match status" value="1"/>
</dbReference>
<dbReference type="Pfam" id="PF25772">
    <property type="entry name" value="HEAT_RRP12_N"/>
    <property type="match status" value="1"/>
</dbReference>
<dbReference type="EMBL" id="HBIB01046167">
    <property type="protein sequence ID" value="CAE0267998.1"/>
    <property type="molecule type" value="Transcribed_RNA"/>
</dbReference>
<keyword evidence="3" id="KW-0539">Nucleus</keyword>
<dbReference type="InterPro" id="IPR011989">
    <property type="entry name" value="ARM-like"/>
</dbReference>
<dbReference type="InterPro" id="IPR012978">
    <property type="entry name" value="HEAT_RRP12"/>
</dbReference>
<feature type="region of interest" description="Disordered" evidence="4">
    <location>
        <begin position="1003"/>
        <end position="1024"/>
    </location>
</feature>
<dbReference type="EMBL" id="HBIB01046170">
    <property type="protein sequence ID" value="CAE0268001.1"/>
    <property type="molecule type" value="Transcribed_RNA"/>
</dbReference>
<dbReference type="Pfam" id="PF08161">
    <property type="entry name" value="RRP12_HEAT"/>
    <property type="match status" value="1"/>
</dbReference>
<gene>
    <name evidence="7" type="ORF">PBIL07802_LOCUS30344</name>
    <name evidence="8" type="ORF">PBIL07802_LOCUS30345</name>
    <name evidence="9" type="ORF">PBIL07802_LOCUS30346</name>
    <name evidence="10" type="ORF">PBIL07802_LOCUS30348</name>
</gene>
<dbReference type="AlphaFoldDB" id="A0A7S3GJ72"/>
<comment type="similarity">
    <text evidence="2">Belongs to the RRP12 family.</text>
</comment>
<reference evidence="8" key="1">
    <citation type="submission" date="2021-01" db="EMBL/GenBank/DDBJ databases">
        <authorList>
            <person name="Corre E."/>
            <person name="Pelletier E."/>
            <person name="Niang G."/>
            <person name="Scheremetjew M."/>
            <person name="Finn R."/>
            <person name="Kale V."/>
            <person name="Holt S."/>
            <person name="Cochrane G."/>
            <person name="Meng A."/>
            <person name="Brown T."/>
            <person name="Cohen L."/>
        </authorList>
    </citation>
    <scope>NUCLEOTIDE SEQUENCE</scope>
    <source>
        <strain evidence="8">NIES-2562</strain>
    </source>
</reference>
<feature type="domain" description="RRP12 N-terminal HEAT" evidence="6">
    <location>
        <begin position="15"/>
        <end position="262"/>
    </location>
</feature>
<evidence type="ECO:0000256" key="1">
    <source>
        <dbReference type="ARBA" id="ARBA00004123"/>
    </source>
</evidence>
<dbReference type="EMBL" id="HBIB01046165">
    <property type="protein sequence ID" value="CAE0267997.1"/>
    <property type="molecule type" value="Transcribed_RNA"/>
</dbReference>
<feature type="region of interest" description="Disordered" evidence="4">
    <location>
        <begin position="1089"/>
        <end position="1148"/>
    </location>
</feature>
<evidence type="ECO:0000313" key="8">
    <source>
        <dbReference type="EMBL" id="CAE0267998.1"/>
    </source>
</evidence>
<accession>A0A7S3GJ72</accession>
<evidence type="ECO:0000313" key="10">
    <source>
        <dbReference type="EMBL" id="CAE0268001.1"/>
    </source>
</evidence>
<sequence>MGRPIFSLFPTVFTYRASQNPLGKIRQAILYAIEQAIQREEGEVNATSVLGGLITALATQAAEIKVDLDTPACIAYLIHEVLPQVSPQVLKAKYDTCLDVLLGAASVFNESTACTRSIFLGVGFILSMQDAKAFEVSGLHRAFVALVEASSAQSPKVRKAALEGVQIATSNFQPDEKLPLPLVTSIIDGSKKSLTAAVANKNDHDKATAAVRSCLVLREVMKVMPEEHTRPVCVQLLAVATGAMSPASAAAMEVLSRFCYVSSSSKSPIFGQLLKALLELNAEFFADVYVSAAYVELLASAYAAFLASKQDAAIEKTSTVVSNILRFLENAGVSTTFQRRNLDVDGDTKSQSSLGLSISHAMSIVVDASFSRLSSSEGGESVVGQVISLVLSCMKPGYGIALQFVFSIAAHIGVALGRHRGEHVEPLLTAMADLRGLAEQSDSLLRAYDENLKTFIGGVGPETVVSVFGLVAKDQRGDIDTDALIQRSWMLPILAKGIKVASLKYFGTFFLPLATKLRHVILNKVETGYEIEAKNLSIILHQLFFLFPSFCSFPVDVAASIAPLGQRIAPILQGDADAEVHDALCTGIAVLLQNQRNARDSQIFPAEVDPLHILAERNLTKADEAAQQSVLTLVGENIASLQQVAKNFLPLLLERAVNKERQCVRAKEAVEAYLMICKPDIIAEYFTSLMKKLLAQDSADKDSLHINADVALAFIPAISVDAVKLLFRVIKVLIMNGGDGAAQKRAYKMIAKIAEREGGGQEYLDNVVGELHALLVQSSALCAAAGRRHRLNCIGQLVDTTVRCGGDPEFLVRSFAPEVMLSLKEANTKARNAAVAVLFEFVRAYEVWFGGDEGILRLIQILLAGLAGTTTRMVGATLEALGRILHKKRKARTVFASPQIIESGLILLRHRAREVVKAAVVFIRVIVSIMRPSDLESYVPAIVNALFADDTFEARAVMKTRIRTTLAKLVKKYSFEMVAQHVSAEHLPLLQYVRKMVAKDEKKRQIRQEGQKSSDDDSDGEDFDRLFVDEGEGVSEQNEEEMDFMMPMAARQRKERKGILSASNPFDEGDIDVDDDGRLVIDEKRMEKQEKVARGEFDSDDDDVEDGDRRGKVKGIPKRGDGINKSNKAKESVRPAGHEYRSKKAVGDMKKTGKLDPYAYVPLDRQVLNPRVGKKAAKGIRNVVKAAKKGATNHGKRKGKK</sequence>
<organism evidence="8">
    <name type="scientific">Palpitomonas bilix</name>
    <dbReference type="NCBI Taxonomy" id="652834"/>
    <lineage>
        <taxon>Eukaryota</taxon>
        <taxon>Eukaryota incertae sedis</taxon>
    </lineage>
</organism>
<evidence type="ECO:0000259" key="5">
    <source>
        <dbReference type="Pfam" id="PF08161"/>
    </source>
</evidence>
<evidence type="ECO:0000313" key="7">
    <source>
        <dbReference type="EMBL" id="CAE0267997.1"/>
    </source>
</evidence>
<dbReference type="Gene3D" id="1.25.10.10">
    <property type="entry name" value="Leucine-rich Repeat Variant"/>
    <property type="match status" value="1"/>
</dbReference>
<dbReference type="SUPFAM" id="SSF48371">
    <property type="entry name" value="ARM repeat"/>
    <property type="match status" value="1"/>
</dbReference>
<comment type="subcellular location">
    <subcellularLocation>
        <location evidence="1">Nucleus</location>
    </subcellularLocation>
</comment>
<feature type="compositionally biased region" description="Basic and acidic residues" evidence="4">
    <location>
        <begin position="1118"/>
        <end position="1148"/>
    </location>
</feature>
<proteinExistence type="inferred from homology"/>
<feature type="compositionally biased region" description="Basic and acidic residues" evidence="4">
    <location>
        <begin position="1003"/>
        <end position="1015"/>
    </location>
</feature>
<dbReference type="EMBL" id="HBIB01046168">
    <property type="protein sequence ID" value="CAE0267999.1"/>
    <property type="molecule type" value="Transcribed_RNA"/>
</dbReference>
<evidence type="ECO:0000259" key="6">
    <source>
        <dbReference type="Pfam" id="PF25772"/>
    </source>
</evidence>
<dbReference type="InterPro" id="IPR057860">
    <property type="entry name" value="HEAT_RRP12_N"/>
</dbReference>
<evidence type="ECO:0008006" key="11">
    <source>
        <dbReference type="Google" id="ProtNLM"/>
    </source>
</evidence>
<dbReference type="InterPro" id="IPR052087">
    <property type="entry name" value="RRP12"/>
</dbReference>